<reference evidence="1 2" key="1">
    <citation type="submission" date="2020-05" db="EMBL/GenBank/DDBJ databases">
        <authorList>
            <person name="Petersen J."/>
            <person name="Sayavedra L."/>
        </authorList>
    </citation>
    <scope>NUCLEOTIDE SEQUENCE [LARGE SCALE GENOMIC DNA]</scope>
    <source>
        <strain evidence="1">B thermophilus SOXS</strain>
    </source>
</reference>
<name>A0A8H8XER2_9GAMM</name>
<sequence>MYLYKGLVVQYFFSKVITITPEGNGIALYAPMSENTVYEVFLC</sequence>
<organism evidence="1 2">
    <name type="scientific">Bathymodiolus thermophilus thioautotrophic gill symbiont</name>
    <dbReference type="NCBI Taxonomy" id="2360"/>
    <lineage>
        <taxon>Bacteria</taxon>
        <taxon>Pseudomonadati</taxon>
        <taxon>Pseudomonadota</taxon>
        <taxon>Gammaproteobacteria</taxon>
        <taxon>sulfur-oxidizing symbionts</taxon>
    </lineage>
</organism>
<dbReference type="AlphaFoldDB" id="A0A8H8XER2"/>
<comment type="caution">
    <text evidence="1">The sequence shown here is derived from an EMBL/GenBank/DDBJ whole genome shotgun (WGS) entry which is preliminary data.</text>
</comment>
<accession>A0A8H8XER2</accession>
<dbReference type="EMBL" id="CAESAQ020000076">
    <property type="protein sequence ID" value="CAB5501892.1"/>
    <property type="molecule type" value="Genomic_DNA"/>
</dbReference>
<protein>
    <submittedName>
        <fullName evidence="1">Uncharacterized protein</fullName>
    </submittedName>
</protein>
<evidence type="ECO:0000313" key="2">
    <source>
        <dbReference type="Proteomes" id="UP000643672"/>
    </source>
</evidence>
<gene>
    <name evidence="1" type="ORF">THERMOS_1473</name>
</gene>
<proteinExistence type="predicted"/>
<dbReference type="Proteomes" id="UP000643672">
    <property type="component" value="Unassembled WGS sequence"/>
</dbReference>
<keyword evidence="2" id="KW-1185">Reference proteome</keyword>
<evidence type="ECO:0000313" key="1">
    <source>
        <dbReference type="EMBL" id="CAB5501892.1"/>
    </source>
</evidence>